<keyword evidence="3" id="KW-1185">Reference proteome</keyword>
<reference evidence="2 3" key="1">
    <citation type="journal article" date="2016" name="Sci. Rep.">
        <title>Complete genome sequence and transcriptomic analysis of a novel marine strain Bacillus weihaiensis reveals the mechanism of brown algae degradation.</title>
        <authorList>
            <person name="Zhu Y."/>
            <person name="Chen P."/>
            <person name="Bao Y."/>
            <person name="Men Y."/>
            <person name="Zeng Y."/>
            <person name="Yang J."/>
            <person name="Sun J."/>
            <person name="Sun Y."/>
        </authorList>
    </citation>
    <scope>NUCLEOTIDE SEQUENCE [LARGE SCALE GENOMIC DNA]</scope>
    <source>
        <strain evidence="2 3">Alg07</strain>
    </source>
</reference>
<sequence>MEKSDRKIRKKIRERLQSEEGRKLYSQRTCDVESVFGQIKHNQQFRRFSIRGLQKNTIEWGLLCVAHNCKKMQKTIKRTKEKEENGNQ</sequence>
<proteinExistence type="predicted"/>
<name>A0A1L3MRH1_9BACI</name>
<accession>A0A1L3MRH1</accession>
<protein>
    <recommendedName>
        <fullName evidence="1">Transposase DDE domain-containing protein</fullName>
    </recommendedName>
</protein>
<dbReference type="KEGG" id="bwh:A9C19_08900"/>
<evidence type="ECO:0000313" key="3">
    <source>
        <dbReference type="Proteomes" id="UP000181936"/>
    </source>
</evidence>
<dbReference type="PANTHER" id="PTHR33408">
    <property type="entry name" value="TRANSPOSASE"/>
    <property type="match status" value="1"/>
</dbReference>
<dbReference type="Pfam" id="PF13751">
    <property type="entry name" value="DDE_Tnp_1_6"/>
    <property type="match status" value="1"/>
</dbReference>
<dbReference type="Proteomes" id="UP000181936">
    <property type="component" value="Chromosome"/>
</dbReference>
<dbReference type="STRING" id="1547283.A9C19_08900"/>
<evidence type="ECO:0000313" key="2">
    <source>
        <dbReference type="EMBL" id="APH04854.1"/>
    </source>
</evidence>
<dbReference type="EMBL" id="CP016020">
    <property type="protein sequence ID" value="APH04854.1"/>
    <property type="molecule type" value="Genomic_DNA"/>
</dbReference>
<dbReference type="AlphaFoldDB" id="A0A1L3MRH1"/>
<gene>
    <name evidence="2" type="ORF">A9C19_08900</name>
</gene>
<feature type="domain" description="Transposase DDE" evidence="1">
    <location>
        <begin position="6"/>
        <end position="72"/>
    </location>
</feature>
<evidence type="ECO:0000259" key="1">
    <source>
        <dbReference type="Pfam" id="PF13751"/>
    </source>
</evidence>
<dbReference type="RefSeq" id="WP_072579074.1">
    <property type="nucleotide sequence ID" value="NZ_CP016020.1"/>
</dbReference>
<dbReference type="InterPro" id="IPR025668">
    <property type="entry name" value="Tnp_DDE_dom"/>
</dbReference>
<dbReference type="PANTHER" id="PTHR33408:SF2">
    <property type="entry name" value="TRANSPOSASE DDE DOMAIN-CONTAINING PROTEIN"/>
    <property type="match status" value="1"/>
</dbReference>
<organism evidence="2 3">
    <name type="scientific">Bacillus weihaiensis</name>
    <dbReference type="NCBI Taxonomy" id="1547283"/>
    <lineage>
        <taxon>Bacteria</taxon>
        <taxon>Bacillati</taxon>
        <taxon>Bacillota</taxon>
        <taxon>Bacilli</taxon>
        <taxon>Bacillales</taxon>
        <taxon>Bacillaceae</taxon>
        <taxon>Bacillus</taxon>
    </lineage>
</organism>
<dbReference type="OrthoDB" id="2936196at2"/>